<organism evidence="1">
    <name type="scientific">marine sediment metagenome</name>
    <dbReference type="NCBI Taxonomy" id="412755"/>
    <lineage>
        <taxon>unclassified sequences</taxon>
        <taxon>metagenomes</taxon>
        <taxon>ecological metagenomes</taxon>
    </lineage>
</organism>
<evidence type="ECO:0000313" key="1">
    <source>
        <dbReference type="EMBL" id="GAG29356.1"/>
    </source>
</evidence>
<dbReference type="EMBL" id="BARS01047736">
    <property type="protein sequence ID" value="GAG29356.1"/>
    <property type="molecule type" value="Genomic_DNA"/>
</dbReference>
<protein>
    <recommendedName>
        <fullName evidence="2">Peptidase A1 domain-containing protein</fullName>
    </recommendedName>
</protein>
<evidence type="ECO:0008006" key="2">
    <source>
        <dbReference type="Google" id="ProtNLM"/>
    </source>
</evidence>
<sequence length="197" mass="21593">TLPFRQLSAGLGVKRIDGVIGTTLFYHFLTTLDFPRGELVLRRKNAESLKTFTAESSEDSVAVPFWMASDHFMVGWGRVETLPPALLFVDTGLAGAGVKLAEPVIKEAGIKLEEDKASEGAGAGGMLKIVPYTVRQLSFGDMREDDIAGIYDGPFPWENTFGFHLAGMVGHDFFKPYALTLDFDTMRIFLTNQPASP</sequence>
<feature type="non-terminal residue" evidence="1">
    <location>
        <position position="1"/>
    </location>
</feature>
<comment type="caution">
    <text evidence="1">The sequence shown here is derived from an EMBL/GenBank/DDBJ whole genome shotgun (WGS) entry which is preliminary data.</text>
</comment>
<dbReference type="Gene3D" id="2.40.70.10">
    <property type="entry name" value="Acid Proteases"/>
    <property type="match status" value="1"/>
</dbReference>
<dbReference type="InterPro" id="IPR021109">
    <property type="entry name" value="Peptidase_aspartic_dom_sf"/>
</dbReference>
<accession>X0XX44</accession>
<proteinExistence type="predicted"/>
<reference evidence="1" key="1">
    <citation type="journal article" date="2014" name="Front. Microbiol.">
        <title>High frequency of phylogenetically diverse reductive dehalogenase-homologous genes in deep subseafloor sedimentary metagenomes.</title>
        <authorList>
            <person name="Kawai M."/>
            <person name="Futagami T."/>
            <person name="Toyoda A."/>
            <person name="Takaki Y."/>
            <person name="Nishi S."/>
            <person name="Hori S."/>
            <person name="Arai W."/>
            <person name="Tsubouchi T."/>
            <person name="Morono Y."/>
            <person name="Uchiyama I."/>
            <person name="Ito T."/>
            <person name="Fujiyama A."/>
            <person name="Inagaki F."/>
            <person name="Takami H."/>
        </authorList>
    </citation>
    <scope>NUCLEOTIDE SEQUENCE</scope>
    <source>
        <strain evidence="1">Expedition CK06-06</strain>
    </source>
</reference>
<name>X0XX44_9ZZZZ</name>
<dbReference type="AlphaFoldDB" id="X0XX44"/>
<gene>
    <name evidence="1" type="ORF">S01H1_71664</name>
</gene>